<organism evidence="1 2">
    <name type="scientific">Aspergillus eucalypticola (strain CBS 122712 / IBT 29274)</name>
    <dbReference type="NCBI Taxonomy" id="1448314"/>
    <lineage>
        <taxon>Eukaryota</taxon>
        <taxon>Fungi</taxon>
        <taxon>Dikarya</taxon>
        <taxon>Ascomycota</taxon>
        <taxon>Pezizomycotina</taxon>
        <taxon>Eurotiomycetes</taxon>
        <taxon>Eurotiomycetidae</taxon>
        <taxon>Eurotiales</taxon>
        <taxon>Aspergillaceae</taxon>
        <taxon>Aspergillus</taxon>
        <taxon>Aspergillus subgen. Circumdati</taxon>
    </lineage>
</organism>
<gene>
    <name evidence="1" type="ORF">BO83DRAFT_378365</name>
</gene>
<evidence type="ECO:0000313" key="2">
    <source>
        <dbReference type="Proteomes" id="UP000246171"/>
    </source>
</evidence>
<sequence>MTLRFFPNLLTSGAFSLVCDGGNFPRCTYLHLGVRDSNCPVGRGQGQQGPNFKGERISKVIKPHIVSGVD</sequence>
<name>A0A317VFZ6_ASPEC</name>
<dbReference type="EMBL" id="MSFU01000012">
    <property type="protein sequence ID" value="PWY73286.1"/>
    <property type="molecule type" value="Genomic_DNA"/>
</dbReference>
<proteinExistence type="predicted"/>
<keyword evidence="2" id="KW-1185">Reference proteome</keyword>
<dbReference type="RefSeq" id="XP_025388090.1">
    <property type="nucleotide sequence ID" value="XM_025531233.1"/>
</dbReference>
<reference evidence="1" key="1">
    <citation type="submission" date="2016-12" db="EMBL/GenBank/DDBJ databases">
        <title>The genomes of Aspergillus section Nigri reveals drivers in fungal speciation.</title>
        <authorList>
            <consortium name="DOE Joint Genome Institute"/>
            <person name="Vesth T.C."/>
            <person name="Nybo J."/>
            <person name="Theobald S."/>
            <person name="Brandl J."/>
            <person name="Frisvad J.C."/>
            <person name="Nielsen K.F."/>
            <person name="Lyhne E.K."/>
            <person name="Kogle M.E."/>
            <person name="Kuo A."/>
            <person name="Riley R."/>
            <person name="Clum A."/>
            <person name="Nolan M."/>
            <person name="Lipzen A."/>
            <person name="Salamov A."/>
            <person name="Henrissat B."/>
            <person name="Wiebenga A."/>
            <person name="De vries R.P."/>
            <person name="Grigoriev I.V."/>
            <person name="Mortensen U.H."/>
            <person name="Andersen M.R."/>
            <person name="Baker S.E."/>
        </authorList>
    </citation>
    <scope>NUCLEOTIDE SEQUENCE</scope>
    <source>
        <strain evidence="1">CBS 122712</strain>
    </source>
</reference>
<accession>A0A317VFZ6</accession>
<dbReference type="VEuPathDB" id="FungiDB:BO83DRAFT_378365"/>
<evidence type="ECO:0000313" key="1">
    <source>
        <dbReference type="EMBL" id="PWY73286.1"/>
    </source>
</evidence>
<dbReference type="Proteomes" id="UP000246171">
    <property type="component" value="Unassembled WGS sequence"/>
</dbReference>
<dbReference type="AlphaFoldDB" id="A0A317VFZ6"/>
<comment type="caution">
    <text evidence="1">The sequence shown here is derived from an EMBL/GenBank/DDBJ whole genome shotgun (WGS) entry which is preliminary data.</text>
</comment>
<dbReference type="GeneID" id="37053195"/>
<protein>
    <submittedName>
        <fullName evidence="1">Uncharacterized protein</fullName>
    </submittedName>
</protein>